<dbReference type="AlphaFoldDB" id="A0A078AH56"/>
<protein>
    <submittedName>
        <fullName evidence="2">Uncharacterized protein</fullName>
    </submittedName>
</protein>
<evidence type="ECO:0000313" key="2">
    <source>
        <dbReference type="EMBL" id="CDW81615.1"/>
    </source>
</evidence>
<dbReference type="EMBL" id="CCKQ01010114">
    <property type="protein sequence ID" value="CDW81615.1"/>
    <property type="molecule type" value="Genomic_DNA"/>
</dbReference>
<feature type="compositionally biased region" description="Polar residues" evidence="1">
    <location>
        <begin position="43"/>
        <end position="52"/>
    </location>
</feature>
<accession>A0A078AH56</accession>
<reference evidence="2 3" key="1">
    <citation type="submission" date="2014-06" db="EMBL/GenBank/DDBJ databases">
        <authorList>
            <person name="Swart Estienne"/>
        </authorList>
    </citation>
    <scope>NUCLEOTIDE SEQUENCE [LARGE SCALE GENOMIC DNA]</scope>
    <source>
        <strain evidence="2 3">130c</strain>
    </source>
</reference>
<proteinExistence type="predicted"/>
<sequence>MLTHLKDVLVNGTEVLLVHYTRDSKQTQKASDQRYDKLLTESTQFEASQEKQTPAAPARLDSVSKF</sequence>
<keyword evidence="3" id="KW-1185">Reference proteome</keyword>
<dbReference type="Proteomes" id="UP000039865">
    <property type="component" value="Unassembled WGS sequence"/>
</dbReference>
<evidence type="ECO:0000256" key="1">
    <source>
        <dbReference type="SAM" id="MobiDB-lite"/>
    </source>
</evidence>
<feature type="region of interest" description="Disordered" evidence="1">
    <location>
        <begin position="43"/>
        <end position="66"/>
    </location>
</feature>
<dbReference type="InParanoid" id="A0A078AH56"/>
<gene>
    <name evidence="2" type="primary">Contig14190.g15123</name>
    <name evidence="2" type="ORF">STYLEM_10637</name>
</gene>
<evidence type="ECO:0000313" key="3">
    <source>
        <dbReference type="Proteomes" id="UP000039865"/>
    </source>
</evidence>
<organism evidence="2 3">
    <name type="scientific">Stylonychia lemnae</name>
    <name type="common">Ciliate</name>
    <dbReference type="NCBI Taxonomy" id="5949"/>
    <lineage>
        <taxon>Eukaryota</taxon>
        <taxon>Sar</taxon>
        <taxon>Alveolata</taxon>
        <taxon>Ciliophora</taxon>
        <taxon>Intramacronucleata</taxon>
        <taxon>Spirotrichea</taxon>
        <taxon>Stichotrichia</taxon>
        <taxon>Sporadotrichida</taxon>
        <taxon>Oxytrichidae</taxon>
        <taxon>Stylonychinae</taxon>
        <taxon>Stylonychia</taxon>
    </lineage>
</organism>
<name>A0A078AH56_STYLE</name>